<dbReference type="Pfam" id="PF03466">
    <property type="entry name" value="LysR_substrate"/>
    <property type="match status" value="1"/>
</dbReference>
<dbReference type="InterPro" id="IPR037402">
    <property type="entry name" value="YidZ_PBP2"/>
</dbReference>
<dbReference type="PROSITE" id="PS50931">
    <property type="entry name" value="HTH_LYSR"/>
    <property type="match status" value="1"/>
</dbReference>
<dbReference type="PANTHER" id="PTHR30118:SF11">
    <property type="entry name" value="HTH-TYPE TRANSCRIPTIONAL REGULATOR YIDZ"/>
    <property type="match status" value="1"/>
</dbReference>
<keyword evidence="2" id="KW-0805">Transcription regulation</keyword>
<accession>A0A1S2CPE1</accession>
<evidence type="ECO:0000256" key="3">
    <source>
        <dbReference type="ARBA" id="ARBA00023125"/>
    </source>
</evidence>
<evidence type="ECO:0000313" key="6">
    <source>
        <dbReference type="EMBL" id="OHY89807.1"/>
    </source>
</evidence>
<dbReference type="InterPro" id="IPR036390">
    <property type="entry name" value="WH_DNA-bd_sf"/>
</dbReference>
<dbReference type="Pfam" id="PF00126">
    <property type="entry name" value="HTH_1"/>
    <property type="match status" value="1"/>
</dbReference>
<dbReference type="RefSeq" id="WP_042020529.1">
    <property type="nucleotide sequence ID" value="NZ_CDBW01000017.1"/>
</dbReference>
<comment type="caution">
    <text evidence="6">The sequence shown here is derived from an EMBL/GenBank/DDBJ whole genome shotgun (WGS) entry which is preliminary data.</text>
</comment>
<dbReference type="SUPFAM" id="SSF46785">
    <property type="entry name" value="Winged helix' DNA-binding domain"/>
    <property type="match status" value="1"/>
</dbReference>
<dbReference type="InterPro" id="IPR000847">
    <property type="entry name" value="LysR_HTH_N"/>
</dbReference>
<dbReference type="CDD" id="cd08417">
    <property type="entry name" value="PBP2_Nitroaromatics_like"/>
    <property type="match status" value="1"/>
</dbReference>
<protein>
    <submittedName>
        <fullName evidence="6">DNA-binding transcriptional regulator</fullName>
    </submittedName>
</protein>
<dbReference type="InterPro" id="IPR050389">
    <property type="entry name" value="LysR-type_TF"/>
</dbReference>
<keyword evidence="3 6" id="KW-0238">DNA-binding</keyword>
<proteinExistence type="inferred from homology"/>
<dbReference type="InterPro" id="IPR005119">
    <property type="entry name" value="LysR_subst-bd"/>
</dbReference>
<dbReference type="GO" id="GO:0003700">
    <property type="term" value="F:DNA-binding transcription factor activity"/>
    <property type="evidence" value="ECO:0007669"/>
    <property type="project" value="InterPro"/>
</dbReference>
<dbReference type="Gene3D" id="1.10.10.10">
    <property type="entry name" value="Winged helix-like DNA-binding domain superfamily/Winged helix DNA-binding domain"/>
    <property type="match status" value="1"/>
</dbReference>
<evidence type="ECO:0000256" key="1">
    <source>
        <dbReference type="ARBA" id="ARBA00009437"/>
    </source>
</evidence>
<dbReference type="EMBL" id="MKFU01000034">
    <property type="protein sequence ID" value="OHY89807.1"/>
    <property type="molecule type" value="Genomic_DNA"/>
</dbReference>
<organism evidence="6 7">
    <name type="scientific">Aeromonas sobria</name>
    <dbReference type="NCBI Taxonomy" id="646"/>
    <lineage>
        <taxon>Bacteria</taxon>
        <taxon>Pseudomonadati</taxon>
        <taxon>Pseudomonadota</taxon>
        <taxon>Gammaproteobacteria</taxon>
        <taxon>Aeromonadales</taxon>
        <taxon>Aeromonadaceae</taxon>
        <taxon>Aeromonas</taxon>
    </lineage>
</organism>
<dbReference type="NCBIfam" id="NF007581">
    <property type="entry name" value="PRK10216.1"/>
    <property type="match status" value="1"/>
</dbReference>
<dbReference type="STRING" id="646.BJD16_05580"/>
<dbReference type="SUPFAM" id="SSF53850">
    <property type="entry name" value="Periplasmic binding protein-like II"/>
    <property type="match status" value="1"/>
</dbReference>
<dbReference type="GO" id="GO:0003677">
    <property type="term" value="F:DNA binding"/>
    <property type="evidence" value="ECO:0007669"/>
    <property type="project" value="UniProtKB-KW"/>
</dbReference>
<comment type="similarity">
    <text evidence="1">Belongs to the LysR transcriptional regulatory family.</text>
</comment>
<evidence type="ECO:0000256" key="4">
    <source>
        <dbReference type="ARBA" id="ARBA00023163"/>
    </source>
</evidence>
<evidence type="ECO:0000259" key="5">
    <source>
        <dbReference type="PROSITE" id="PS50931"/>
    </source>
</evidence>
<dbReference type="OrthoDB" id="8893795at2"/>
<evidence type="ECO:0000256" key="2">
    <source>
        <dbReference type="ARBA" id="ARBA00023015"/>
    </source>
</evidence>
<keyword evidence="4" id="KW-0804">Transcription</keyword>
<sequence length="322" mass="36549">MRTLGELDLNLLVVFKYLMAERSVAGAAKQLSVTPSTVSKALAKLRDWFADPLFVRGRKGLMPTNLALALAGELDAWFQLTGSIASLNSEAIPDGARFNLVMQSPFYNSLLSDLPVTIHEKYPNSVVKMQGWNHHSLTDLVNGDADLGVCVRERYDRSLAKISNLPYYIDHEVLFHDLPVVFLRKDHPLQQQWTLENFLACSHCSVVLEVKETWSLDMLLEDEGLQRKVPIMVSSFEQALNVASQSTHELIAVAPSYCAGFAAKYHPNLVTMPLPLPEKLYKQLEVTFILLWHKRHNQDAKVMWLLNEIRLLYHRESRPSAR</sequence>
<dbReference type="InterPro" id="IPR036388">
    <property type="entry name" value="WH-like_DNA-bd_sf"/>
</dbReference>
<dbReference type="PANTHER" id="PTHR30118">
    <property type="entry name" value="HTH-TYPE TRANSCRIPTIONAL REGULATOR LEUO-RELATED"/>
    <property type="match status" value="1"/>
</dbReference>
<name>A0A1S2CPE1_AERSO</name>
<evidence type="ECO:0000313" key="7">
    <source>
        <dbReference type="Proteomes" id="UP000179934"/>
    </source>
</evidence>
<dbReference type="AlphaFoldDB" id="A0A1S2CPE1"/>
<feature type="domain" description="HTH lysR-type" evidence="5">
    <location>
        <begin position="7"/>
        <end position="64"/>
    </location>
</feature>
<reference evidence="6 7" key="1">
    <citation type="submission" date="2016-09" db="EMBL/GenBank/DDBJ databases">
        <title>Draft Genome Sequence of Aeromonas sobria Strain 08005, Isolated from Sick Rana catesbeiana.</title>
        <authorList>
            <person name="Yang Q."/>
        </authorList>
    </citation>
    <scope>NUCLEOTIDE SEQUENCE [LARGE SCALE GENOMIC DNA]</scope>
    <source>
        <strain evidence="6 7">08005</strain>
    </source>
</reference>
<dbReference type="Proteomes" id="UP000179934">
    <property type="component" value="Unassembled WGS sequence"/>
</dbReference>
<dbReference type="GeneID" id="58922229"/>
<dbReference type="Gene3D" id="3.40.190.10">
    <property type="entry name" value="Periplasmic binding protein-like II"/>
    <property type="match status" value="2"/>
</dbReference>
<gene>
    <name evidence="6" type="ORF">BJD16_05580</name>
</gene>